<dbReference type="PROSITE" id="PS50082">
    <property type="entry name" value="WD_REPEATS_2"/>
    <property type="match status" value="2"/>
</dbReference>
<organism evidence="10 11">
    <name type="scientific">Pristionchus fissidentatus</name>
    <dbReference type="NCBI Taxonomy" id="1538716"/>
    <lineage>
        <taxon>Eukaryota</taxon>
        <taxon>Metazoa</taxon>
        <taxon>Ecdysozoa</taxon>
        <taxon>Nematoda</taxon>
        <taxon>Chromadorea</taxon>
        <taxon>Rhabditida</taxon>
        <taxon>Rhabditina</taxon>
        <taxon>Diplogasteromorpha</taxon>
        <taxon>Diplogasteroidea</taxon>
        <taxon>Neodiplogasteridae</taxon>
        <taxon>Pristionchus</taxon>
    </lineage>
</organism>
<gene>
    <name evidence="10" type="ORF">PFISCL1PPCAC_16507</name>
</gene>
<dbReference type="AlphaFoldDB" id="A0AAV5W3G4"/>
<dbReference type="InterPro" id="IPR037867">
    <property type="entry name" value="Swd2/WDR82"/>
</dbReference>
<dbReference type="SMART" id="SM00320">
    <property type="entry name" value="WD40"/>
    <property type="match status" value="6"/>
</dbReference>
<dbReference type="SUPFAM" id="SSF50978">
    <property type="entry name" value="WD40 repeat-like"/>
    <property type="match status" value="1"/>
</dbReference>
<feature type="repeat" description="WD" evidence="9">
    <location>
        <begin position="106"/>
        <end position="141"/>
    </location>
</feature>
<evidence type="ECO:0000256" key="6">
    <source>
        <dbReference type="ARBA" id="ARBA00023015"/>
    </source>
</evidence>
<dbReference type="FunFam" id="2.130.10.10:FF:000065">
    <property type="entry name" value="WD repeat-containing protein 82"/>
    <property type="match status" value="1"/>
</dbReference>
<dbReference type="PROSITE" id="PS50294">
    <property type="entry name" value="WD_REPEATS_REGION"/>
    <property type="match status" value="2"/>
</dbReference>
<keyword evidence="8" id="KW-0539">Nucleus</keyword>
<reference evidence="10" key="1">
    <citation type="submission" date="2023-10" db="EMBL/GenBank/DDBJ databases">
        <title>Genome assembly of Pristionchus species.</title>
        <authorList>
            <person name="Yoshida K."/>
            <person name="Sommer R.J."/>
        </authorList>
    </citation>
    <scope>NUCLEOTIDE SEQUENCE</scope>
    <source>
        <strain evidence="10">RS5133</strain>
    </source>
</reference>
<keyword evidence="7" id="KW-0804">Transcription</keyword>
<dbReference type="EMBL" id="BTSY01000004">
    <property type="protein sequence ID" value="GMT25210.1"/>
    <property type="molecule type" value="Genomic_DNA"/>
</dbReference>
<protein>
    <recommendedName>
        <fullName evidence="12">WD40 domain-containing protein</fullName>
    </recommendedName>
</protein>
<keyword evidence="3" id="KW-0806">Transcription termination</keyword>
<dbReference type="Proteomes" id="UP001432322">
    <property type="component" value="Unassembled WGS sequence"/>
</dbReference>
<dbReference type="Gene3D" id="2.130.10.10">
    <property type="entry name" value="YVTN repeat-like/Quinoprotein amine dehydrogenase"/>
    <property type="match status" value="1"/>
</dbReference>
<accession>A0AAV5W3G4</accession>
<feature type="repeat" description="WD" evidence="9">
    <location>
        <begin position="20"/>
        <end position="61"/>
    </location>
</feature>
<comment type="caution">
    <text evidence="10">The sequence shown here is derived from an EMBL/GenBank/DDBJ whole genome shotgun (WGS) entry which is preliminary data.</text>
</comment>
<dbReference type="PANTHER" id="PTHR19861">
    <property type="entry name" value="WD40 REPEAT PROTEIN SWD2"/>
    <property type="match status" value="1"/>
</dbReference>
<dbReference type="GO" id="GO:0006353">
    <property type="term" value="P:DNA-templated transcription termination"/>
    <property type="evidence" value="ECO:0007669"/>
    <property type="project" value="UniProtKB-KW"/>
</dbReference>
<evidence type="ECO:0000256" key="5">
    <source>
        <dbReference type="ARBA" id="ARBA00022737"/>
    </source>
</evidence>
<evidence type="ECO:0000313" key="11">
    <source>
        <dbReference type="Proteomes" id="UP001432322"/>
    </source>
</evidence>
<dbReference type="InterPro" id="IPR015943">
    <property type="entry name" value="WD40/YVTN_repeat-like_dom_sf"/>
</dbReference>
<evidence type="ECO:0000256" key="1">
    <source>
        <dbReference type="ARBA" id="ARBA00004123"/>
    </source>
</evidence>
<dbReference type="InterPro" id="IPR036322">
    <property type="entry name" value="WD40_repeat_dom_sf"/>
</dbReference>
<keyword evidence="11" id="KW-1185">Reference proteome</keyword>
<evidence type="ECO:0000313" key="10">
    <source>
        <dbReference type="EMBL" id="GMT25210.1"/>
    </source>
</evidence>
<evidence type="ECO:0000256" key="2">
    <source>
        <dbReference type="ARBA" id="ARBA00005616"/>
    </source>
</evidence>
<name>A0AAV5W3G4_9BILA</name>
<comment type="similarity">
    <text evidence="2">Belongs to the WD repeat SWD2 family.</text>
</comment>
<evidence type="ECO:0008006" key="12">
    <source>
        <dbReference type="Google" id="ProtNLM"/>
    </source>
</evidence>
<keyword evidence="5" id="KW-0677">Repeat</keyword>
<sequence length="316" mass="35775">RYTMKITAGNIQEMSCAKQFSEHQSRVNSLNYSNDGMHMISSSDDESIVLYNCETGTKSRSLNSKKYGVDLIHFSHNVTDAIHCSTKVDDTIRYLSLHDNKYIRYFQGHQKKVITLAMSPIDDTFISSSMDKTIRLWDLRSPNCQGLMQLQQKAIAAFDPEGLIFAAGVNSEQIKLYDLRSYDKGPFTTFSMEQEPHCEWTSMKFSPNGKQILMCTNGEVMRLVDAFSGNIVQTLEGHKNAKHNALEASFSPDSNFVFCGSSDLRLYAWSTETGNVVAQLNTQHTAFFQQVAFNPRYYVLASACSNVFFWVPSEDE</sequence>
<dbReference type="GO" id="GO:0032785">
    <property type="term" value="P:negative regulation of DNA-templated transcription, elongation"/>
    <property type="evidence" value="ECO:0007669"/>
    <property type="project" value="UniProtKB-ARBA"/>
</dbReference>
<dbReference type="Pfam" id="PF00400">
    <property type="entry name" value="WD40"/>
    <property type="match status" value="3"/>
</dbReference>
<evidence type="ECO:0000256" key="8">
    <source>
        <dbReference type="ARBA" id="ARBA00023242"/>
    </source>
</evidence>
<feature type="non-terminal residue" evidence="10">
    <location>
        <position position="1"/>
    </location>
</feature>
<keyword evidence="4 9" id="KW-0853">WD repeat</keyword>
<proteinExistence type="inferred from homology"/>
<dbReference type="PANTHER" id="PTHR19861:SF0">
    <property type="entry name" value="WD REPEAT-CONTAINING PROTEIN 82"/>
    <property type="match status" value="1"/>
</dbReference>
<dbReference type="CDD" id="cd00200">
    <property type="entry name" value="WD40"/>
    <property type="match status" value="1"/>
</dbReference>
<evidence type="ECO:0000256" key="4">
    <source>
        <dbReference type="ARBA" id="ARBA00022574"/>
    </source>
</evidence>
<comment type="subcellular location">
    <subcellularLocation>
        <location evidence="1">Nucleus</location>
    </subcellularLocation>
</comment>
<evidence type="ECO:0000256" key="3">
    <source>
        <dbReference type="ARBA" id="ARBA00022472"/>
    </source>
</evidence>
<dbReference type="GO" id="GO:0003682">
    <property type="term" value="F:chromatin binding"/>
    <property type="evidence" value="ECO:0007669"/>
    <property type="project" value="TreeGrafter"/>
</dbReference>
<keyword evidence="6" id="KW-0805">Transcription regulation</keyword>
<dbReference type="GO" id="GO:0048188">
    <property type="term" value="C:Set1C/COMPASS complex"/>
    <property type="evidence" value="ECO:0007669"/>
    <property type="project" value="TreeGrafter"/>
</dbReference>
<dbReference type="InterPro" id="IPR001680">
    <property type="entry name" value="WD40_rpt"/>
</dbReference>
<evidence type="ECO:0000256" key="7">
    <source>
        <dbReference type="ARBA" id="ARBA00023163"/>
    </source>
</evidence>
<evidence type="ECO:0000256" key="9">
    <source>
        <dbReference type="PROSITE-ProRule" id="PRU00221"/>
    </source>
</evidence>
<dbReference type="GO" id="GO:0071027">
    <property type="term" value="P:nuclear RNA surveillance"/>
    <property type="evidence" value="ECO:0007669"/>
    <property type="project" value="UniProtKB-ARBA"/>
</dbReference>